<evidence type="ECO:0000313" key="2">
    <source>
        <dbReference type="Proteomes" id="UP000295733"/>
    </source>
</evidence>
<evidence type="ECO:0000313" key="1">
    <source>
        <dbReference type="EMBL" id="TCP23232.1"/>
    </source>
</evidence>
<organism evidence="1 2">
    <name type="scientific">Rhodovulum adriaticum</name>
    <name type="common">Rhodopseudomonas adriatica</name>
    <dbReference type="NCBI Taxonomy" id="35804"/>
    <lineage>
        <taxon>Bacteria</taxon>
        <taxon>Pseudomonadati</taxon>
        <taxon>Pseudomonadota</taxon>
        <taxon>Alphaproteobacteria</taxon>
        <taxon>Rhodobacterales</taxon>
        <taxon>Paracoccaceae</taxon>
        <taxon>Rhodovulum</taxon>
    </lineage>
</organism>
<gene>
    <name evidence="1" type="ORF">EV656_104207</name>
</gene>
<name>A0A4R2NNR2_RHOAD</name>
<dbReference type="EMBL" id="SLXL01000004">
    <property type="protein sequence ID" value="TCP23232.1"/>
    <property type="molecule type" value="Genomic_DNA"/>
</dbReference>
<reference evidence="1 2" key="1">
    <citation type="submission" date="2019-03" db="EMBL/GenBank/DDBJ databases">
        <title>Genomic Encyclopedia of Type Strains, Phase IV (KMG-IV): sequencing the most valuable type-strain genomes for metagenomic binning, comparative biology and taxonomic classification.</title>
        <authorList>
            <person name="Goeker M."/>
        </authorList>
    </citation>
    <scope>NUCLEOTIDE SEQUENCE [LARGE SCALE GENOMIC DNA]</scope>
    <source>
        <strain evidence="1 2">DSM 2781</strain>
    </source>
</reference>
<proteinExistence type="predicted"/>
<sequence>MTGTGRGEAFSPKLLVRKILCEEFFASGGGISTKKKQGMRNHG</sequence>
<keyword evidence="2" id="KW-1185">Reference proteome</keyword>
<protein>
    <submittedName>
        <fullName evidence="1">Uncharacterized protein</fullName>
    </submittedName>
</protein>
<comment type="caution">
    <text evidence="1">The sequence shown here is derived from an EMBL/GenBank/DDBJ whole genome shotgun (WGS) entry which is preliminary data.</text>
</comment>
<dbReference type="AlphaFoldDB" id="A0A4R2NNR2"/>
<accession>A0A4R2NNR2</accession>
<dbReference type="Proteomes" id="UP000295733">
    <property type="component" value="Unassembled WGS sequence"/>
</dbReference>